<feature type="transmembrane region" description="Helical" evidence="5">
    <location>
        <begin position="44"/>
        <end position="69"/>
    </location>
</feature>
<evidence type="ECO:0000256" key="4">
    <source>
        <dbReference type="ARBA" id="ARBA00023136"/>
    </source>
</evidence>
<evidence type="ECO:0000313" key="7">
    <source>
        <dbReference type="Proteomes" id="UP001212997"/>
    </source>
</evidence>
<dbReference type="AlphaFoldDB" id="A0AAD5YNX5"/>
<keyword evidence="4 5" id="KW-0472">Membrane</keyword>
<evidence type="ECO:0000256" key="2">
    <source>
        <dbReference type="ARBA" id="ARBA00022692"/>
    </source>
</evidence>
<dbReference type="InterPro" id="IPR000537">
    <property type="entry name" value="UbiA_prenyltransferase"/>
</dbReference>
<dbReference type="Proteomes" id="UP001212997">
    <property type="component" value="Unassembled WGS sequence"/>
</dbReference>
<evidence type="ECO:0000256" key="3">
    <source>
        <dbReference type="ARBA" id="ARBA00022989"/>
    </source>
</evidence>
<sequence length="233" mass="25695">MVATPHLFRLQFSVQSLVQDQINKASRLIPSSRITVTQAKKLRWVLIFLSLLTSGYHGNLVAAAIILVADVVYNDLGFSTWWFTKSLLNAVGYVGFQYGAVTIASATNDPIDNQVFGLVITFGFLVFTTTHVQDFYDAEGDQAVGRQTAATLYPKLSRVLAAMSISAWAMALPIIWDITLMPSTIFTLLGTFVAGRFILLSGRKSDETSFLHYNIGILIGCILPAFREVRHLA</sequence>
<dbReference type="EMBL" id="JANAWD010000007">
    <property type="protein sequence ID" value="KAJ3491764.1"/>
    <property type="molecule type" value="Genomic_DNA"/>
</dbReference>
<dbReference type="PANTHER" id="PTHR42723">
    <property type="entry name" value="CHLOROPHYLL SYNTHASE"/>
    <property type="match status" value="1"/>
</dbReference>
<feature type="transmembrane region" description="Helical" evidence="5">
    <location>
        <begin position="182"/>
        <end position="199"/>
    </location>
</feature>
<dbReference type="GO" id="GO:0016020">
    <property type="term" value="C:membrane"/>
    <property type="evidence" value="ECO:0007669"/>
    <property type="project" value="UniProtKB-SubCell"/>
</dbReference>
<organism evidence="6 7">
    <name type="scientific">Meripilus lineatus</name>
    <dbReference type="NCBI Taxonomy" id="2056292"/>
    <lineage>
        <taxon>Eukaryota</taxon>
        <taxon>Fungi</taxon>
        <taxon>Dikarya</taxon>
        <taxon>Basidiomycota</taxon>
        <taxon>Agaricomycotina</taxon>
        <taxon>Agaricomycetes</taxon>
        <taxon>Polyporales</taxon>
        <taxon>Meripilaceae</taxon>
        <taxon>Meripilus</taxon>
    </lineage>
</organism>
<proteinExistence type="predicted"/>
<feature type="transmembrane region" description="Helical" evidence="5">
    <location>
        <begin position="115"/>
        <end position="136"/>
    </location>
</feature>
<evidence type="ECO:0000256" key="1">
    <source>
        <dbReference type="ARBA" id="ARBA00004141"/>
    </source>
</evidence>
<keyword evidence="2 5" id="KW-0812">Transmembrane</keyword>
<comment type="subcellular location">
    <subcellularLocation>
        <location evidence="1">Membrane</location>
        <topology evidence="1">Multi-pass membrane protein</topology>
    </subcellularLocation>
</comment>
<dbReference type="InterPro" id="IPR050475">
    <property type="entry name" value="Prenyltransferase_related"/>
</dbReference>
<dbReference type="CDD" id="cd13965">
    <property type="entry name" value="PT_UbiA_3"/>
    <property type="match status" value="1"/>
</dbReference>
<gene>
    <name evidence="6" type="ORF">NLI96_g438</name>
</gene>
<comment type="caution">
    <text evidence="6">The sequence shown here is derived from an EMBL/GenBank/DDBJ whole genome shotgun (WGS) entry which is preliminary data.</text>
</comment>
<reference evidence="6" key="1">
    <citation type="submission" date="2022-07" db="EMBL/GenBank/DDBJ databases">
        <title>Genome Sequence of Physisporinus lineatus.</title>
        <authorList>
            <person name="Buettner E."/>
        </authorList>
    </citation>
    <scope>NUCLEOTIDE SEQUENCE</scope>
    <source>
        <strain evidence="6">VT162</strain>
    </source>
</reference>
<keyword evidence="3 5" id="KW-1133">Transmembrane helix</keyword>
<dbReference type="GO" id="GO:0016765">
    <property type="term" value="F:transferase activity, transferring alkyl or aryl (other than methyl) groups"/>
    <property type="evidence" value="ECO:0007669"/>
    <property type="project" value="InterPro"/>
</dbReference>
<evidence type="ECO:0000313" key="6">
    <source>
        <dbReference type="EMBL" id="KAJ3491764.1"/>
    </source>
</evidence>
<accession>A0AAD5YNX5</accession>
<protein>
    <recommendedName>
        <fullName evidence="8">UbiA prenyltransferase</fullName>
    </recommendedName>
</protein>
<feature type="transmembrane region" description="Helical" evidence="5">
    <location>
        <begin position="211"/>
        <end position="227"/>
    </location>
</feature>
<keyword evidence="7" id="KW-1185">Reference proteome</keyword>
<evidence type="ECO:0000256" key="5">
    <source>
        <dbReference type="SAM" id="Phobius"/>
    </source>
</evidence>
<evidence type="ECO:0008006" key="8">
    <source>
        <dbReference type="Google" id="ProtNLM"/>
    </source>
</evidence>
<dbReference type="Pfam" id="PF01040">
    <property type="entry name" value="UbiA"/>
    <property type="match status" value="1"/>
</dbReference>
<dbReference type="PANTHER" id="PTHR42723:SF1">
    <property type="entry name" value="CHLOROPHYLL SYNTHASE, CHLOROPLASTIC"/>
    <property type="match status" value="1"/>
</dbReference>
<name>A0AAD5YNX5_9APHY</name>